<dbReference type="CDD" id="cd04590">
    <property type="entry name" value="CBS_pair_CorC_HlyC_assoc"/>
    <property type="match status" value="1"/>
</dbReference>
<feature type="domain" description="CNNM transmembrane" evidence="13">
    <location>
        <begin position="2"/>
        <end position="189"/>
    </location>
</feature>
<dbReference type="InterPro" id="IPR000644">
    <property type="entry name" value="CBS_dom"/>
</dbReference>
<dbReference type="SUPFAM" id="SSF54631">
    <property type="entry name" value="CBS-domain pair"/>
    <property type="match status" value="1"/>
</dbReference>
<dbReference type="InterPro" id="IPR036318">
    <property type="entry name" value="FAD-bd_PCMH-like_sf"/>
</dbReference>
<evidence type="ECO:0000313" key="14">
    <source>
        <dbReference type="EMBL" id="MCF4006190.1"/>
    </source>
</evidence>
<dbReference type="Gene3D" id="3.30.465.10">
    <property type="match status" value="1"/>
</dbReference>
<feature type="domain" description="CBS" evidence="12">
    <location>
        <begin position="208"/>
        <end position="271"/>
    </location>
</feature>
<evidence type="ECO:0000256" key="9">
    <source>
        <dbReference type="PROSITE-ProRule" id="PRU00703"/>
    </source>
</evidence>
<dbReference type="SUPFAM" id="SSF56176">
    <property type="entry name" value="FAD-binding/transporter-associated domain-like"/>
    <property type="match status" value="1"/>
</dbReference>
<organism evidence="14 15">
    <name type="scientific">Corynebacterium uropygiale</name>
    <dbReference type="NCBI Taxonomy" id="1775911"/>
    <lineage>
        <taxon>Bacteria</taxon>
        <taxon>Bacillati</taxon>
        <taxon>Actinomycetota</taxon>
        <taxon>Actinomycetes</taxon>
        <taxon>Mycobacteriales</taxon>
        <taxon>Corynebacteriaceae</taxon>
        <taxon>Corynebacterium</taxon>
    </lineage>
</organism>
<feature type="domain" description="CBS" evidence="12">
    <location>
        <begin position="276"/>
        <end position="333"/>
    </location>
</feature>
<feature type="transmembrane region" description="Helical" evidence="11">
    <location>
        <begin position="94"/>
        <end position="114"/>
    </location>
</feature>
<evidence type="ECO:0000313" key="15">
    <source>
        <dbReference type="Proteomes" id="UP001139336"/>
    </source>
</evidence>
<feature type="transmembrane region" description="Helical" evidence="11">
    <location>
        <begin position="6"/>
        <end position="26"/>
    </location>
</feature>
<dbReference type="Pfam" id="PF03471">
    <property type="entry name" value="CorC_HlyC"/>
    <property type="match status" value="1"/>
</dbReference>
<keyword evidence="8 10" id="KW-0472">Membrane</keyword>
<comment type="similarity">
    <text evidence="2">Belongs to the UPF0053 family.</text>
</comment>
<dbReference type="Pfam" id="PF00571">
    <property type="entry name" value="CBS"/>
    <property type="match status" value="2"/>
</dbReference>
<comment type="caution">
    <text evidence="14">The sequence shown here is derived from an EMBL/GenBank/DDBJ whole genome shotgun (WGS) entry which is preliminary data.</text>
</comment>
<evidence type="ECO:0000256" key="8">
    <source>
        <dbReference type="ARBA" id="ARBA00023136"/>
    </source>
</evidence>
<dbReference type="EMBL" id="JAKGSI010000001">
    <property type="protein sequence ID" value="MCF4006190.1"/>
    <property type="molecule type" value="Genomic_DNA"/>
</dbReference>
<gene>
    <name evidence="14" type="ORF">L1O03_03220</name>
</gene>
<dbReference type="SMART" id="SM00116">
    <property type="entry name" value="CBS"/>
    <property type="match status" value="2"/>
</dbReference>
<dbReference type="GO" id="GO:0050660">
    <property type="term" value="F:flavin adenine dinucleotide binding"/>
    <property type="evidence" value="ECO:0007669"/>
    <property type="project" value="InterPro"/>
</dbReference>
<keyword evidence="4 10" id="KW-0812">Transmembrane</keyword>
<keyword evidence="6 10" id="KW-1133">Transmembrane helix</keyword>
<keyword evidence="3" id="KW-1003">Cell membrane</keyword>
<dbReference type="FunFam" id="3.10.580.10:FF:000002">
    <property type="entry name" value="Magnesium/cobalt efflux protein CorC"/>
    <property type="match status" value="1"/>
</dbReference>
<dbReference type="InterPro" id="IPR016169">
    <property type="entry name" value="FAD-bd_PCMH_sub2"/>
</dbReference>
<dbReference type="Proteomes" id="UP001139336">
    <property type="component" value="Unassembled WGS sequence"/>
</dbReference>
<evidence type="ECO:0000256" key="2">
    <source>
        <dbReference type="ARBA" id="ARBA00006337"/>
    </source>
</evidence>
<evidence type="ECO:0000256" key="7">
    <source>
        <dbReference type="ARBA" id="ARBA00023122"/>
    </source>
</evidence>
<evidence type="ECO:0000256" key="4">
    <source>
        <dbReference type="ARBA" id="ARBA00022692"/>
    </source>
</evidence>
<dbReference type="InterPro" id="IPR046342">
    <property type="entry name" value="CBS_dom_sf"/>
</dbReference>
<evidence type="ECO:0000256" key="6">
    <source>
        <dbReference type="ARBA" id="ARBA00022989"/>
    </source>
</evidence>
<dbReference type="PROSITE" id="PS51846">
    <property type="entry name" value="CNNM"/>
    <property type="match status" value="1"/>
</dbReference>
<dbReference type="SMART" id="SM01091">
    <property type="entry name" value="CorC_HlyC"/>
    <property type="match status" value="1"/>
</dbReference>
<evidence type="ECO:0000256" key="11">
    <source>
        <dbReference type="SAM" id="Phobius"/>
    </source>
</evidence>
<evidence type="ECO:0000259" key="12">
    <source>
        <dbReference type="PROSITE" id="PS51371"/>
    </source>
</evidence>
<proteinExistence type="inferred from homology"/>
<dbReference type="AlphaFoldDB" id="A0A9X1QQ72"/>
<dbReference type="Pfam" id="PF01595">
    <property type="entry name" value="CNNM"/>
    <property type="match status" value="1"/>
</dbReference>
<keyword evidence="5" id="KW-0677">Repeat</keyword>
<dbReference type="Gene3D" id="3.10.580.10">
    <property type="entry name" value="CBS-domain"/>
    <property type="match status" value="1"/>
</dbReference>
<dbReference type="PANTHER" id="PTHR22777">
    <property type="entry name" value="HEMOLYSIN-RELATED"/>
    <property type="match status" value="1"/>
</dbReference>
<evidence type="ECO:0000256" key="1">
    <source>
        <dbReference type="ARBA" id="ARBA00004651"/>
    </source>
</evidence>
<protein>
    <submittedName>
        <fullName evidence="14">Hemolysin family protein</fullName>
    </submittedName>
</protein>
<reference evidence="14" key="1">
    <citation type="submission" date="2022-01" db="EMBL/GenBank/DDBJ databases">
        <title>Corynebacterium sp. nov isolated from isolated from the feces of the greater white-fronted geese (Anser albifrons) at Poyang Lake, PR China.</title>
        <authorList>
            <person name="Liu Q."/>
        </authorList>
    </citation>
    <scope>NUCLEOTIDE SEQUENCE</scope>
    <source>
        <strain evidence="14">JCM 32435</strain>
    </source>
</reference>
<accession>A0A9X1QQ72</accession>
<dbReference type="PANTHER" id="PTHR22777:SF32">
    <property type="entry name" value="UPF0053 INNER MEMBRANE PROTEIN YFJD"/>
    <property type="match status" value="1"/>
</dbReference>
<feature type="transmembrane region" description="Helical" evidence="11">
    <location>
        <begin position="67"/>
        <end position="88"/>
    </location>
</feature>
<keyword evidence="15" id="KW-1185">Reference proteome</keyword>
<dbReference type="InterPro" id="IPR044751">
    <property type="entry name" value="Ion_transp-like_CBS"/>
</dbReference>
<dbReference type="RefSeq" id="WP_236117961.1">
    <property type="nucleotide sequence ID" value="NZ_JAKGSI010000001.1"/>
</dbReference>
<evidence type="ECO:0000256" key="5">
    <source>
        <dbReference type="ARBA" id="ARBA00022737"/>
    </source>
</evidence>
<evidence type="ECO:0000259" key="13">
    <source>
        <dbReference type="PROSITE" id="PS51846"/>
    </source>
</evidence>
<name>A0A9X1QQ72_9CORY</name>
<evidence type="ECO:0000256" key="3">
    <source>
        <dbReference type="ARBA" id="ARBA00022475"/>
    </source>
</evidence>
<dbReference type="GO" id="GO:0005886">
    <property type="term" value="C:plasma membrane"/>
    <property type="evidence" value="ECO:0007669"/>
    <property type="project" value="UniProtKB-SubCell"/>
</dbReference>
<evidence type="ECO:0000256" key="10">
    <source>
        <dbReference type="PROSITE-ProRule" id="PRU01193"/>
    </source>
</evidence>
<dbReference type="PROSITE" id="PS51371">
    <property type="entry name" value="CBS"/>
    <property type="match status" value="2"/>
</dbReference>
<dbReference type="InterPro" id="IPR002550">
    <property type="entry name" value="CNNM"/>
</dbReference>
<keyword evidence="7 9" id="KW-0129">CBS domain</keyword>
<comment type="subcellular location">
    <subcellularLocation>
        <location evidence="1">Cell membrane</location>
        <topology evidence="1">Multi-pass membrane protein</topology>
    </subcellularLocation>
</comment>
<sequence>MLHYPIAVLVLVTVLALGFAGLVGTLESAVSSISRARVEQLVKDERRGARALLHVVDERAVHINLLVLLRTLLDATAAIFAAAVASRLWHDSGWVIVAAIVAVGLVSFAIIGVFGRTLGRKNPYTICLSSAVVLQMAARIFGPITKMLIWVGNILAPGPGFRDGPYATEVELREMVDIAQEHGVVEIEERKMIQNVFDLASTTARMVMVPRPEMIWIEADKTAGQATSLCVRSGHSRIPVIGENTDDLVGVIYLKDLVEKTYHLADGGRSVTVAEVMREPVFVPDSKPLDALLHEMQVARNHIAILVDEYGAISGLVTIEDILEEIVGEISDEYDALELAPVERVGERQWRCVARLSLDDLREALEEDIEEEISFSEDTLDQVDTVAGLVAYGMGRVPLPGTSVTVEGLTLTAEGGTDRRGRLRVNTVLVELPERSPQDPRGEGEDGAR</sequence>
<dbReference type="InterPro" id="IPR005170">
    <property type="entry name" value="Transptr-assoc_dom"/>
</dbReference>